<gene>
    <name evidence="2" type="ORF">OE88DRAFT_1663195</name>
</gene>
<organism evidence="2 3">
    <name type="scientific">Heliocybe sulcata</name>
    <dbReference type="NCBI Taxonomy" id="5364"/>
    <lineage>
        <taxon>Eukaryota</taxon>
        <taxon>Fungi</taxon>
        <taxon>Dikarya</taxon>
        <taxon>Basidiomycota</taxon>
        <taxon>Agaricomycotina</taxon>
        <taxon>Agaricomycetes</taxon>
        <taxon>Gloeophyllales</taxon>
        <taxon>Gloeophyllaceae</taxon>
        <taxon>Heliocybe</taxon>
    </lineage>
</organism>
<keyword evidence="3" id="KW-1185">Reference proteome</keyword>
<protein>
    <submittedName>
        <fullName evidence="2">Uncharacterized protein</fullName>
    </submittedName>
</protein>
<dbReference type="InterPro" id="IPR045469">
    <property type="entry name" value="Nis1"/>
</dbReference>
<dbReference type="AlphaFoldDB" id="A0A5C3MVP1"/>
<evidence type="ECO:0000256" key="1">
    <source>
        <dbReference type="SAM" id="SignalP"/>
    </source>
</evidence>
<proteinExistence type="predicted"/>
<evidence type="ECO:0000313" key="3">
    <source>
        <dbReference type="Proteomes" id="UP000305948"/>
    </source>
</evidence>
<feature type="signal peptide" evidence="1">
    <location>
        <begin position="1"/>
        <end position="16"/>
    </location>
</feature>
<feature type="chain" id="PRO_5022822397" evidence="1">
    <location>
        <begin position="17"/>
        <end position="154"/>
    </location>
</feature>
<dbReference type="EMBL" id="ML213517">
    <property type="protein sequence ID" value="TFK48925.1"/>
    <property type="molecule type" value="Genomic_DNA"/>
</dbReference>
<name>A0A5C3MVP1_9AGAM</name>
<dbReference type="Pfam" id="PF19271">
    <property type="entry name" value="Nis1"/>
    <property type="match status" value="1"/>
</dbReference>
<dbReference type="Proteomes" id="UP000305948">
    <property type="component" value="Unassembled WGS sequence"/>
</dbReference>
<evidence type="ECO:0000313" key="2">
    <source>
        <dbReference type="EMBL" id="TFK48925.1"/>
    </source>
</evidence>
<keyword evidence="1" id="KW-0732">Signal</keyword>
<sequence length="154" mass="15656">MRSALILSSLAALAYGQSIQIGAPAAGETITAGSNITVSVFKPNSLTGSTEVSLILAINSCSDGGCQSPSNVLGNVLYMGEWQPDYSNTSSSLPPHQNFTVQVPDSLQNGTATLSASHLALIGAGPYPDLEIVNTTVNVANANGTVANMTTSDA</sequence>
<accession>A0A5C3MVP1</accession>
<reference evidence="2 3" key="1">
    <citation type="journal article" date="2019" name="Nat. Ecol. Evol.">
        <title>Megaphylogeny resolves global patterns of mushroom evolution.</title>
        <authorList>
            <person name="Varga T."/>
            <person name="Krizsan K."/>
            <person name="Foldi C."/>
            <person name="Dima B."/>
            <person name="Sanchez-Garcia M."/>
            <person name="Sanchez-Ramirez S."/>
            <person name="Szollosi G.J."/>
            <person name="Szarkandi J.G."/>
            <person name="Papp V."/>
            <person name="Albert L."/>
            <person name="Andreopoulos W."/>
            <person name="Angelini C."/>
            <person name="Antonin V."/>
            <person name="Barry K.W."/>
            <person name="Bougher N.L."/>
            <person name="Buchanan P."/>
            <person name="Buyck B."/>
            <person name="Bense V."/>
            <person name="Catcheside P."/>
            <person name="Chovatia M."/>
            <person name="Cooper J."/>
            <person name="Damon W."/>
            <person name="Desjardin D."/>
            <person name="Finy P."/>
            <person name="Geml J."/>
            <person name="Haridas S."/>
            <person name="Hughes K."/>
            <person name="Justo A."/>
            <person name="Karasinski D."/>
            <person name="Kautmanova I."/>
            <person name="Kiss B."/>
            <person name="Kocsube S."/>
            <person name="Kotiranta H."/>
            <person name="LaButti K.M."/>
            <person name="Lechner B.E."/>
            <person name="Liimatainen K."/>
            <person name="Lipzen A."/>
            <person name="Lukacs Z."/>
            <person name="Mihaltcheva S."/>
            <person name="Morgado L.N."/>
            <person name="Niskanen T."/>
            <person name="Noordeloos M.E."/>
            <person name="Ohm R.A."/>
            <person name="Ortiz-Santana B."/>
            <person name="Ovrebo C."/>
            <person name="Racz N."/>
            <person name="Riley R."/>
            <person name="Savchenko A."/>
            <person name="Shiryaev A."/>
            <person name="Soop K."/>
            <person name="Spirin V."/>
            <person name="Szebenyi C."/>
            <person name="Tomsovsky M."/>
            <person name="Tulloss R.E."/>
            <person name="Uehling J."/>
            <person name="Grigoriev I.V."/>
            <person name="Vagvolgyi C."/>
            <person name="Papp T."/>
            <person name="Martin F.M."/>
            <person name="Miettinen O."/>
            <person name="Hibbett D.S."/>
            <person name="Nagy L.G."/>
        </authorList>
    </citation>
    <scope>NUCLEOTIDE SEQUENCE [LARGE SCALE GENOMIC DNA]</scope>
    <source>
        <strain evidence="2 3">OMC1185</strain>
    </source>
</reference>
<dbReference type="OrthoDB" id="2841294at2759"/>